<dbReference type="InterPro" id="IPR029058">
    <property type="entry name" value="AB_hydrolase_fold"/>
</dbReference>
<evidence type="ECO:0000313" key="3">
    <source>
        <dbReference type="Proteomes" id="UP001596263"/>
    </source>
</evidence>
<accession>A0ABW0CDP8</accession>
<dbReference type="EMBL" id="JBHSKM010000002">
    <property type="protein sequence ID" value="MFC5213373.1"/>
    <property type="molecule type" value="Genomic_DNA"/>
</dbReference>
<dbReference type="Pfam" id="PF00561">
    <property type="entry name" value="Abhydrolase_1"/>
    <property type="match status" value="1"/>
</dbReference>
<feature type="domain" description="AB hydrolase-1" evidence="1">
    <location>
        <begin position="35"/>
        <end position="272"/>
    </location>
</feature>
<dbReference type="InterPro" id="IPR000639">
    <property type="entry name" value="Epox_hydrolase-like"/>
</dbReference>
<gene>
    <name evidence="2" type="ORF">ACFPQ9_05940</name>
</gene>
<sequence length="290" mass="32288">MSAQGPGAAAIRAGSVVVDGARVAYWESGPADREPVLLLHGYPADHRCWRHQIPALARANRVIAPDLLGWGQSARPLHLRFDYDTEVARVGRLLDALGIDAVNLFGHDYGGFLALGLTQAHPDRVRRLAVLNSRAQASFVPRWYVAFGLVTLAGRTPALRALTARLPLGALHRRSLGALVRDGHVDDDLLDSYVRWMDTPEGRRWLVHFFGDYRVTARPELRRRLGEIRCPTAIVWGRRDRYLNSAIAVELAERVPRAELTVLDGADHWVMDQCPAQVTAALERLLAREL</sequence>
<proteinExistence type="predicted"/>
<reference evidence="3" key="1">
    <citation type="journal article" date="2019" name="Int. J. Syst. Evol. Microbiol.">
        <title>The Global Catalogue of Microorganisms (GCM) 10K type strain sequencing project: providing services to taxonomists for standard genome sequencing and annotation.</title>
        <authorList>
            <consortium name="The Broad Institute Genomics Platform"/>
            <consortium name="The Broad Institute Genome Sequencing Center for Infectious Disease"/>
            <person name="Wu L."/>
            <person name="Ma J."/>
        </authorList>
    </citation>
    <scope>NUCLEOTIDE SEQUENCE [LARGE SCALE GENOMIC DNA]</scope>
    <source>
        <strain evidence="3">KCTC 42586</strain>
    </source>
</reference>
<name>A0ABW0CDP8_STRCD</name>
<protein>
    <submittedName>
        <fullName evidence="2">Alpha/beta fold hydrolase</fullName>
    </submittedName>
</protein>
<dbReference type="PANTHER" id="PTHR46438:SF11">
    <property type="entry name" value="LIPASE-RELATED"/>
    <property type="match status" value="1"/>
</dbReference>
<keyword evidence="3" id="KW-1185">Reference proteome</keyword>
<organism evidence="2 3">
    <name type="scientific">Streptomyces coerulescens</name>
    <dbReference type="NCBI Taxonomy" id="29304"/>
    <lineage>
        <taxon>Bacteria</taxon>
        <taxon>Bacillati</taxon>
        <taxon>Actinomycetota</taxon>
        <taxon>Actinomycetes</taxon>
        <taxon>Kitasatosporales</taxon>
        <taxon>Streptomycetaceae</taxon>
        <taxon>Streptomyces</taxon>
    </lineage>
</organism>
<evidence type="ECO:0000259" key="1">
    <source>
        <dbReference type="Pfam" id="PF00561"/>
    </source>
</evidence>
<dbReference type="InterPro" id="IPR000073">
    <property type="entry name" value="AB_hydrolase_1"/>
</dbReference>
<dbReference type="Gene3D" id="3.40.50.1820">
    <property type="entry name" value="alpha/beta hydrolase"/>
    <property type="match status" value="1"/>
</dbReference>
<dbReference type="SUPFAM" id="SSF53474">
    <property type="entry name" value="alpha/beta-Hydrolases"/>
    <property type="match status" value="1"/>
</dbReference>
<keyword evidence="2" id="KW-0378">Hydrolase</keyword>
<dbReference type="PRINTS" id="PR00412">
    <property type="entry name" value="EPOXHYDRLASE"/>
</dbReference>
<dbReference type="GO" id="GO:0016787">
    <property type="term" value="F:hydrolase activity"/>
    <property type="evidence" value="ECO:0007669"/>
    <property type="project" value="UniProtKB-KW"/>
</dbReference>
<evidence type="ECO:0000313" key="2">
    <source>
        <dbReference type="EMBL" id="MFC5213373.1"/>
    </source>
</evidence>
<dbReference type="PRINTS" id="PR00111">
    <property type="entry name" value="ABHYDROLASE"/>
</dbReference>
<dbReference type="RefSeq" id="WP_380847605.1">
    <property type="nucleotide sequence ID" value="NZ_JBHSKM010000002.1"/>
</dbReference>
<dbReference type="Proteomes" id="UP001596263">
    <property type="component" value="Unassembled WGS sequence"/>
</dbReference>
<dbReference type="PANTHER" id="PTHR46438">
    <property type="entry name" value="ALPHA/BETA-HYDROLASES SUPERFAMILY PROTEIN"/>
    <property type="match status" value="1"/>
</dbReference>
<comment type="caution">
    <text evidence="2">The sequence shown here is derived from an EMBL/GenBank/DDBJ whole genome shotgun (WGS) entry which is preliminary data.</text>
</comment>